<dbReference type="AlphaFoldDB" id="A0A2W5SUJ8"/>
<dbReference type="Pfam" id="PF12706">
    <property type="entry name" value="Lactamase_B_2"/>
    <property type="match status" value="1"/>
</dbReference>
<evidence type="ECO:0000313" key="3">
    <source>
        <dbReference type="EMBL" id="PZR06959.1"/>
    </source>
</evidence>
<organism evidence="3 4">
    <name type="scientific">Archangium gephyra</name>
    <dbReference type="NCBI Taxonomy" id="48"/>
    <lineage>
        <taxon>Bacteria</taxon>
        <taxon>Pseudomonadati</taxon>
        <taxon>Myxococcota</taxon>
        <taxon>Myxococcia</taxon>
        <taxon>Myxococcales</taxon>
        <taxon>Cystobacterineae</taxon>
        <taxon>Archangiaceae</taxon>
        <taxon>Archangium</taxon>
    </lineage>
</organism>
<evidence type="ECO:0000256" key="1">
    <source>
        <dbReference type="SAM" id="Phobius"/>
    </source>
</evidence>
<keyword evidence="1" id="KW-0812">Transmembrane</keyword>
<sequence length="317" mass="34794">MSRRTKLLIAAPLAVPLLLVIAWFIFTMHWAWKIPAEHRPPASWSQRPDGGIALRSLGVSGFELNDGTTTVLVDPAPTRPTPFALITGTIEPDAAIGEKWAPRADFILVNHAHFDHVLDVGLIARRTGATVIGSQNTVNFALSYGVPPEKTRVVKPGDHFTIGTFTVDVRETRHTDILVAKPMSGVISPLPRTMWFFQYALDDTLAYRLEANGASVWFHPTSTWAPGECAGLEAKTLIVGVTGEKQTPEKVKGLLAETKAHRVLPTHFDNFFQPVDRGLALMPGLDLDAARDLFKQADPSLEWGVIDLNETVFLPPD</sequence>
<feature type="transmembrane region" description="Helical" evidence="1">
    <location>
        <begin position="7"/>
        <end position="32"/>
    </location>
</feature>
<accession>A0A2W5SUJ8</accession>
<dbReference type="PANTHER" id="PTHR43546:SF3">
    <property type="entry name" value="UPF0173 METAL-DEPENDENT HYDROLASE MJ1163"/>
    <property type="match status" value="1"/>
</dbReference>
<comment type="caution">
    <text evidence="3">The sequence shown here is derived from an EMBL/GenBank/DDBJ whole genome shotgun (WGS) entry which is preliminary data.</text>
</comment>
<keyword evidence="1" id="KW-1133">Transmembrane helix</keyword>
<evidence type="ECO:0000313" key="4">
    <source>
        <dbReference type="Proteomes" id="UP000249061"/>
    </source>
</evidence>
<reference evidence="3 4" key="1">
    <citation type="submission" date="2017-08" db="EMBL/GenBank/DDBJ databases">
        <title>Infants hospitalized years apart are colonized by the same room-sourced microbial strains.</title>
        <authorList>
            <person name="Brooks B."/>
            <person name="Olm M.R."/>
            <person name="Firek B.A."/>
            <person name="Baker R."/>
            <person name="Thomas B.C."/>
            <person name="Morowitz M.J."/>
            <person name="Banfield J.F."/>
        </authorList>
    </citation>
    <scope>NUCLEOTIDE SEQUENCE [LARGE SCALE GENOMIC DNA]</scope>
    <source>
        <strain evidence="3">S2_003_000_R2_14</strain>
    </source>
</reference>
<dbReference type="SMART" id="SM00849">
    <property type="entry name" value="Lactamase_B"/>
    <property type="match status" value="1"/>
</dbReference>
<dbReference type="InterPro" id="IPR050114">
    <property type="entry name" value="UPF0173_UPF0282_UlaG_hydrolase"/>
</dbReference>
<feature type="domain" description="Metallo-beta-lactamase" evidence="2">
    <location>
        <begin position="58"/>
        <end position="228"/>
    </location>
</feature>
<dbReference type="PANTHER" id="PTHR43546">
    <property type="entry name" value="UPF0173 METAL-DEPENDENT HYDROLASE MJ1163-RELATED"/>
    <property type="match status" value="1"/>
</dbReference>
<dbReference type="EMBL" id="QFQP01000035">
    <property type="protein sequence ID" value="PZR06959.1"/>
    <property type="molecule type" value="Genomic_DNA"/>
</dbReference>
<dbReference type="Gene3D" id="3.60.15.10">
    <property type="entry name" value="Ribonuclease Z/Hydroxyacylglutathione hydrolase-like"/>
    <property type="match status" value="1"/>
</dbReference>
<dbReference type="CDD" id="cd06262">
    <property type="entry name" value="metallo-hydrolase-like_MBL-fold"/>
    <property type="match status" value="1"/>
</dbReference>
<dbReference type="Proteomes" id="UP000249061">
    <property type="component" value="Unassembled WGS sequence"/>
</dbReference>
<dbReference type="InterPro" id="IPR036866">
    <property type="entry name" value="RibonucZ/Hydroxyglut_hydro"/>
</dbReference>
<dbReference type="SUPFAM" id="SSF56281">
    <property type="entry name" value="Metallo-hydrolase/oxidoreductase"/>
    <property type="match status" value="1"/>
</dbReference>
<name>A0A2W5SUJ8_9BACT</name>
<gene>
    <name evidence="3" type="ORF">DI536_29255</name>
</gene>
<proteinExistence type="predicted"/>
<protein>
    <recommendedName>
        <fullName evidence="2">Metallo-beta-lactamase domain-containing protein</fullName>
    </recommendedName>
</protein>
<evidence type="ECO:0000259" key="2">
    <source>
        <dbReference type="SMART" id="SM00849"/>
    </source>
</evidence>
<dbReference type="InterPro" id="IPR001279">
    <property type="entry name" value="Metallo-B-lactamas"/>
</dbReference>
<keyword evidence="1" id="KW-0472">Membrane</keyword>